<evidence type="ECO:0000256" key="2">
    <source>
        <dbReference type="HAMAP-Rule" id="MF_00338"/>
    </source>
</evidence>
<proteinExistence type="inferred from homology"/>
<comment type="similarity">
    <text evidence="1 2">Belongs to the UPF0145 family.</text>
</comment>
<evidence type="ECO:0000313" key="3">
    <source>
        <dbReference type="EMBL" id="CDN49342.1"/>
    </source>
</evidence>
<protein>
    <recommendedName>
        <fullName evidence="2">UPF0145 protein RG540_CH31780</fullName>
    </recommendedName>
</protein>
<dbReference type="Gene3D" id="3.30.110.70">
    <property type="entry name" value="Hypothetical protein apc22750. Chain B"/>
    <property type="match status" value="1"/>
</dbReference>
<dbReference type="SUPFAM" id="SSF117782">
    <property type="entry name" value="YbjQ-like"/>
    <property type="match status" value="1"/>
</dbReference>
<reference evidence="4" key="1">
    <citation type="journal article" date="2014" name="BMC Genomics">
        <title>Genome sequencing of two Neorhizobium galegae strains reveals a noeT gene responsible for the unusual acetylation of the nodulation factors.</title>
        <authorList>
            <person name="Osterman J."/>
            <person name="Marsh J."/>
            <person name="Laine P.K."/>
            <person name="Zeng Z."/>
            <person name="Alatalo E."/>
            <person name="Sullivan J.T."/>
            <person name="Young J.P."/>
            <person name="Thomas-Oates J."/>
            <person name="Paulin L."/>
            <person name="Lindstrom K."/>
        </authorList>
    </citation>
    <scope>NUCLEOTIDE SEQUENCE [LARGE SCALE GENOMIC DNA]</scope>
    <source>
        <strain evidence="4">HAMBI 540</strain>
    </source>
</reference>
<dbReference type="InterPro" id="IPR002765">
    <property type="entry name" value="UPF0145_YbjQ-like"/>
</dbReference>
<dbReference type="PATRIC" id="fig|1028800.3.peg.3226"/>
<dbReference type="InterPro" id="IPR035439">
    <property type="entry name" value="UPF0145_dom_sf"/>
</dbReference>
<evidence type="ECO:0000313" key="4">
    <source>
        <dbReference type="Proteomes" id="UP000028181"/>
    </source>
</evidence>
<name>A0A068SSS1_NEOGA</name>
<dbReference type="HOGENOM" id="CLU_1593751_0_0_5"/>
<evidence type="ECO:0000256" key="1">
    <source>
        <dbReference type="ARBA" id="ARBA00010751"/>
    </source>
</evidence>
<sequence>MAVCSSCNREFGFADLRGGICRDCRAKTEAESMASAYKKIENGIVSPEDLNDPALAKIIITTASDIPGRRIDSIVDVVGAETALGLSIFKDIANNFRDFFGGRSKTVQSAVRDARTVCMIELRREAIRLNADAIIAIKIDFSELSMAGGGGILFVAATGTAVKLAD</sequence>
<organism evidence="3 4">
    <name type="scientific">Neorhizobium galegae bv. orientalis str. HAMBI 540</name>
    <dbReference type="NCBI Taxonomy" id="1028800"/>
    <lineage>
        <taxon>Bacteria</taxon>
        <taxon>Pseudomonadati</taxon>
        <taxon>Pseudomonadota</taxon>
        <taxon>Alphaproteobacteria</taxon>
        <taxon>Hyphomicrobiales</taxon>
        <taxon>Rhizobiaceae</taxon>
        <taxon>Rhizobium/Agrobacterium group</taxon>
        <taxon>Neorhizobium</taxon>
    </lineage>
</organism>
<dbReference type="AlphaFoldDB" id="A0A068SSS1"/>
<keyword evidence="4" id="KW-1185">Reference proteome</keyword>
<dbReference type="EMBL" id="HG938353">
    <property type="protein sequence ID" value="CDN49342.1"/>
    <property type="molecule type" value="Genomic_DNA"/>
</dbReference>
<dbReference type="PANTHER" id="PTHR34068">
    <property type="entry name" value="UPF0145 PROTEIN YBJQ"/>
    <property type="match status" value="1"/>
</dbReference>
<accession>A0A068SSS1</accession>
<dbReference type="Pfam" id="PF01906">
    <property type="entry name" value="YbjQ_1"/>
    <property type="match status" value="1"/>
</dbReference>
<dbReference type="eggNOG" id="COG0393">
    <property type="taxonomic scope" value="Bacteria"/>
</dbReference>
<dbReference type="Proteomes" id="UP000028181">
    <property type="component" value="Chromosome I"/>
</dbReference>
<dbReference type="HAMAP" id="MF_00338">
    <property type="entry name" value="UPF0145"/>
    <property type="match status" value="1"/>
</dbReference>
<dbReference type="PANTHER" id="PTHR34068:SF1">
    <property type="entry name" value="UPF0145 PROTEIN YBJQ"/>
    <property type="match status" value="1"/>
</dbReference>
<dbReference type="KEGG" id="ngg:RG540_CH31780"/>
<gene>
    <name evidence="3" type="ORF">RG540_CH31780</name>
</gene>